<keyword evidence="9" id="KW-0325">Glycoprotein</keyword>
<feature type="transmembrane region" description="Helical" evidence="12">
    <location>
        <begin position="21"/>
        <end position="41"/>
    </location>
</feature>
<dbReference type="InterPro" id="IPR019306">
    <property type="entry name" value="TMEM231"/>
</dbReference>
<keyword evidence="10" id="KW-0966">Cell projection</keyword>
<evidence type="ECO:0000313" key="14">
    <source>
        <dbReference type="Proteomes" id="UP001162131"/>
    </source>
</evidence>
<dbReference type="PANTHER" id="PTHR14605:SF1">
    <property type="entry name" value="TRANSMEMBRANE PROTEIN 231"/>
    <property type="match status" value="1"/>
</dbReference>
<evidence type="ECO:0000256" key="12">
    <source>
        <dbReference type="SAM" id="Phobius"/>
    </source>
</evidence>
<accession>A0AAU9J7E5</accession>
<dbReference type="PANTHER" id="PTHR14605">
    <property type="entry name" value="CHST5 PROTEIN"/>
    <property type="match status" value="1"/>
</dbReference>
<comment type="subcellular location">
    <subcellularLocation>
        <location evidence="1">Cell projection</location>
        <location evidence="1">Cilium membrane</location>
        <topology evidence="1">Multi-pass membrane protein</topology>
    </subcellularLocation>
</comment>
<evidence type="ECO:0000256" key="4">
    <source>
        <dbReference type="ARBA" id="ARBA00022475"/>
    </source>
</evidence>
<protein>
    <recommendedName>
        <fullName evidence="3">Transmembrane protein 231</fullName>
    </recommendedName>
</protein>
<comment type="function">
    <text evidence="11">Transmembrane component of the tectonic-like complex, a complex localized at the transition zone of primary cilia and acting as a barrier that prevents diffusion of transmembrane proteins between the cilia and plasma membranes. Required for ciliogenesis and sonic hedgehog/SHH signaling.</text>
</comment>
<evidence type="ECO:0000256" key="9">
    <source>
        <dbReference type="ARBA" id="ARBA00023180"/>
    </source>
</evidence>
<evidence type="ECO:0000256" key="3">
    <source>
        <dbReference type="ARBA" id="ARBA00015087"/>
    </source>
</evidence>
<proteinExistence type="inferred from homology"/>
<comment type="caution">
    <text evidence="13">The sequence shown here is derived from an EMBL/GenBank/DDBJ whole genome shotgun (WGS) entry which is preliminary data.</text>
</comment>
<sequence>MALLFGTPIQKQYRASRFSCSYFFCWVLFLIVIILPFFLAFSTHEFWKKREIYEEQPVVLYRKEIIIMAYTADQGTLVYSSLAGINDLFFEDLSPMLIQSSLIDYNFDSKPDLYEFNITMYETPSYLRNIKIMTFYDYRLRDRARMDMITMGYADIDTPIGASTIYIDGWLNLKETQNIRPSSIVLTTYNHSLIDTTSSAEMFLPSIISAYNDRNVTTSYDYGKPLVLYGGQTGSIDIKMKVRIPANQPVVYRPVFLETMKFAWIQYVSLLIPVAYVVYLFANFVYGNQILEASVTYDTKKIAPNY</sequence>
<organism evidence="13 14">
    <name type="scientific">Blepharisma stoltei</name>
    <dbReference type="NCBI Taxonomy" id="1481888"/>
    <lineage>
        <taxon>Eukaryota</taxon>
        <taxon>Sar</taxon>
        <taxon>Alveolata</taxon>
        <taxon>Ciliophora</taxon>
        <taxon>Postciliodesmatophora</taxon>
        <taxon>Heterotrichea</taxon>
        <taxon>Heterotrichida</taxon>
        <taxon>Blepharismidae</taxon>
        <taxon>Blepharisma</taxon>
    </lineage>
</organism>
<dbReference type="Proteomes" id="UP001162131">
    <property type="component" value="Unassembled WGS sequence"/>
</dbReference>
<name>A0AAU9J7E5_9CILI</name>
<keyword evidence="7" id="KW-0969">Cilium</keyword>
<dbReference type="Pfam" id="PF10149">
    <property type="entry name" value="TM231"/>
    <property type="match status" value="1"/>
</dbReference>
<evidence type="ECO:0000256" key="2">
    <source>
        <dbReference type="ARBA" id="ARBA00009082"/>
    </source>
</evidence>
<feature type="transmembrane region" description="Helical" evidence="12">
    <location>
        <begin position="262"/>
        <end position="282"/>
    </location>
</feature>
<dbReference type="GO" id="GO:0035869">
    <property type="term" value="C:ciliary transition zone"/>
    <property type="evidence" value="ECO:0007669"/>
    <property type="project" value="TreeGrafter"/>
</dbReference>
<keyword evidence="8 12" id="KW-0472">Membrane</keyword>
<keyword evidence="14" id="KW-1185">Reference proteome</keyword>
<evidence type="ECO:0000256" key="1">
    <source>
        <dbReference type="ARBA" id="ARBA00004272"/>
    </source>
</evidence>
<evidence type="ECO:0000256" key="6">
    <source>
        <dbReference type="ARBA" id="ARBA00022989"/>
    </source>
</evidence>
<evidence type="ECO:0000256" key="8">
    <source>
        <dbReference type="ARBA" id="ARBA00023136"/>
    </source>
</evidence>
<evidence type="ECO:0000256" key="11">
    <source>
        <dbReference type="ARBA" id="ARBA00024803"/>
    </source>
</evidence>
<comment type="similarity">
    <text evidence="2">Belongs to the TMEM231 family.</text>
</comment>
<dbReference type="GO" id="GO:0060271">
    <property type="term" value="P:cilium assembly"/>
    <property type="evidence" value="ECO:0007669"/>
    <property type="project" value="TreeGrafter"/>
</dbReference>
<reference evidence="13" key="1">
    <citation type="submission" date="2021-09" db="EMBL/GenBank/DDBJ databases">
        <authorList>
            <consortium name="AG Swart"/>
            <person name="Singh M."/>
            <person name="Singh A."/>
            <person name="Seah K."/>
            <person name="Emmerich C."/>
        </authorList>
    </citation>
    <scope>NUCLEOTIDE SEQUENCE</scope>
    <source>
        <strain evidence="13">ATCC30299</strain>
    </source>
</reference>
<dbReference type="GO" id="GO:0032880">
    <property type="term" value="P:regulation of protein localization"/>
    <property type="evidence" value="ECO:0007669"/>
    <property type="project" value="TreeGrafter"/>
</dbReference>
<dbReference type="AlphaFoldDB" id="A0AAU9J7E5"/>
<keyword evidence="4" id="KW-1003">Cell membrane</keyword>
<evidence type="ECO:0000313" key="13">
    <source>
        <dbReference type="EMBL" id="CAG9317653.1"/>
    </source>
</evidence>
<evidence type="ECO:0000256" key="10">
    <source>
        <dbReference type="ARBA" id="ARBA00023273"/>
    </source>
</evidence>
<gene>
    <name evidence="13" type="ORF">BSTOLATCC_MIC18896</name>
</gene>
<evidence type="ECO:0000256" key="7">
    <source>
        <dbReference type="ARBA" id="ARBA00023069"/>
    </source>
</evidence>
<keyword evidence="5 12" id="KW-0812">Transmembrane</keyword>
<keyword evidence="6 12" id="KW-1133">Transmembrane helix</keyword>
<dbReference type="GO" id="GO:0060170">
    <property type="term" value="C:ciliary membrane"/>
    <property type="evidence" value="ECO:0007669"/>
    <property type="project" value="UniProtKB-SubCell"/>
</dbReference>
<dbReference type="EMBL" id="CAJZBQ010000018">
    <property type="protein sequence ID" value="CAG9317653.1"/>
    <property type="molecule type" value="Genomic_DNA"/>
</dbReference>
<evidence type="ECO:0000256" key="5">
    <source>
        <dbReference type="ARBA" id="ARBA00022692"/>
    </source>
</evidence>